<proteinExistence type="inferred from homology"/>
<evidence type="ECO:0000313" key="3">
    <source>
        <dbReference type="EMBL" id="CAB4564809.1"/>
    </source>
</evidence>
<dbReference type="Gene3D" id="3.40.50.720">
    <property type="entry name" value="NAD(P)-binding Rossmann-like Domain"/>
    <property type="match status" value="1"/>
</dbReference>
<dbReference type="InterPro" id="IPR036291">
    <property type="entry name" value="NAD(P)-bd_dom_sf"/>
</dbReference>
<dbReference type="PANTHER" id="PTHR43477">
    <property type="entry name" value="DIHYDROANTICAPSIN 7-DEHYDROGENASE"/>
    <property type="match status" value="1"/>
</dbReference>
<dbReference type="EMBL" id="CAEZTM010000009">
    <property type="protein sequence ID" value="CAB4564809.1"/>
    <property type="molecule type" value="Genomic_DNA"/>
</dbReference>
<accession>A0A6J6DPF7</accession>
<dbReference type="PROSITE" id="PS00061">
    <property type="entry name" value="ADH_SHORT"/>
    <property type="match status" value="1"/>
</dbReference>
<dbReference type="InterPro" id="IPR020904">
    <property type="entry name" value="Sc_DH/Rdtase_CS"/>
</dbReference>
<dbReference type="CDD" id="cd05233">
    <property type="entry name" value="SDR_c"/>
    <property type="match status" value="1"/>
</dbReference>
<dbReference type="AlphaFoldDB" id="A0A6J6DPF7"/>
<sequence length="253" mass="25845">MAAMSSDFQGLRAVVTGAGSGIGLEVAQLLASQGATVCGLDLNEGSFTGVGTYVSCDVSSEASVTAAAAEVATVFGGGLDILINNAGIGAIGSVVEASPEDWEKVFSVNVFGTARVVRHLHPLLIKGTNPVIVNTCSVSAPVGLPKRAVYSASKGALESLTRAMAADFLDDNIRVNGVNPGTADTPWVQRLLAQTPDPAGERARLEARQPIGRLVSAPEVAHAISYLAHPKSLSTTGTILAVDGGMASLRVPR</sequence>
<comment type="similarity">
    <text evidence="1">Belongs to the short-chain dehydrogenases/reductases (SDR) family.</text>
</comment>
<dbReference type="SUPFAM" id="SSF51735">
    <property type="entry name" value="NAD(P)-binding Rossmann-fold domains"/>
    <property type="match status" value="1"/>
</dbReference>
<protein>
    <submittedName>
        <fullName evidence="3">Unannotated protein</fullName>
    </submittedName>
</protein>
<dbReference type="FunFam" id="3.40.50.720:FF:000084">
    <property type="entry name" value="Short-chain dehydrogenase reductase"/>
    <property type="match status" value="1"/>
</dbReference>
<keyword evidence="2" id="KW-0560">Oxidoreductase</keyword>
<dbReference type="GO" id="GO:0016491">
    <property type="term" value="F:oxidoreductase activity"/>
    <property type="evidence" value="ECO:0007669"/>
    <property type="project" value="UniProtKB-KW"/>
</dbReference>
<dbReference type="PRINTS" id="PR00080">
    <property type="entry name" value="SDRFAMILY"/>
</dbReference>
<gene>
    <name evidence="3" type="ORF">UFOPK1684_00354</name>
</gene>
<reference evidence="3" key="1">
    <citation type="submission" date="2020-05" db="EMBL/GenBank/DDBJ databases">
        <authorList>
            <person name="Chiriac C."/>
            <person name="Salcher M."/>
            <person name="Ghai R."/>
            <person name="Kavagutti S V."/>
        </authorList>
    </citation>
    <scope>NUCLEOTIDE SEQUENCE</scope>
</reference>
<organism evidence="3">
    <name type="scientific">freshwater metagenome</name>
    <dbReference type="NCBI Taxonomy" id="449393"/>
    <lineage>
        <taxon>unclassified sequences</taxon>
        <taxon>metagenomes</taxon>
        <taxon>ecological metagenomes</taxon>
    </lineage>
</organism>
<dbReference type="PANTHER" id="PTHR43477:SF1">
    <property type="entry name" value="DIHYDROANTICAPSIN 7-DEHYDROGENASE"/>
    <property type="match status" value="1"/>
</dbReference>
<evidence type="ECO:0000256" key="1">
    <source>
        <dbReference type="ARBA" id="ARBA00006484"/>
    </source>
</evidence>
<dbReference type="Pfam" id="PF13561">
    <property type="entry name" value="adh_short_C2"/>
    <property type="match status" value="1"/>
</dbReference>
<dbReference type="InterPro" id="IPR051122">
    <property type="entry name" value="SDR_DHRS6-like"/>
</dbReference>
<dbReference type="InterPro" id="IPR002347">
    <property type="entry name" value="SDR_fam"/>
</dbReference>
<dbReference type="PRINTS" id="PR00081">
    <property type="entry name" value="GDHRDH"/>
</dbReference>
<evidence type="ECO:0000256" key="2">
    <source>
        <dbReference type="ARBA" id="ARBA00023002"/>
    </source>
</evidence>
<name>A0A6J6DPF7_9ZZZZ</name>